<protein>
    <recommendedName>
        <fullName evidence="4">Tetratricopeptide repeat protein</fullName>
    </recommendedName>
</protein>
<accession>A0A645IH65</accession>
<dbReference type="InterPro" id="IPR013105">
    <property type="entry name" value="TPR_2"/>
</dbReference>
<dbReference type="Gene3D" id="1.25.40.10">
    <property type="entry name" value="Tetratricopeptide repeat domain"/>
    <property type="match status" value="1"/>
</dbReference>
<dbReference type="Pfam" id="PF07719">
    <property type="entry name" value="TPR_2"/>
    <property type="match status" value="1"/>
</dbReference>
<reference evidence="3" key="1">
    <citation type="submission" date="2019-08" db="EMBL/GenBank/DDBJ databases">
        <authorList>
            <person name="Kucharzyk K."/>
            <person name="Murdoch R.W."/>
            <person name="Higgins S."/>
            <person name="Loffler F."/>
        </authorList>
    </citation>
    <scope>NUCLEOTIDE SEQUENCE</scope>
</reference>
<dbReference type="EMBL" id="VSSQ01115005">
    <property type="protein sequence ID" value="MPN50638.1"/>
    <property type="molecule type" value="Genomic_DNA"/>
</dbReference>
<name>A0A645IH65_9ZZZZ</name>
<dbReference type="AlphaFoldDB" id="A0A645IH65"/>
<comment type="caution">
    <text evidence="3">The sequence shown here is derived from an EMBL/GenBank/DDBJ whole genome shotgun (WGS) entry which is preliminary data.</text>
</comment>
<organism evidence="3">
    <name type="scientific">bioreactor metagenome</name>
    <dbReference type="NCBI Taxonomy" id="1076179"/>
    <lineage>
        <taxon>unclassified sequences</taxon>
        <taxon>metagenomes</taxon>
        <taxon>ecological metagenomes</taxon>
    </lineage>
</organism>
<dbReference type="NCBIfam" id="NF047558">
    <property type="entry name" value="TPR_END_plus"/>
    <property type="match status" value="1"/>
</dbReference>
<evidence type="ECO:0000313" key="3">
    <source>
        <dbReference type="EMBL" id="MPN50638.1"/>
    </source>
</evidence>
<evidence type="ECO:0008006" key="4">
    <source>
        <dbReference type="Google" id="ProtNLM"/>
    </source>
</evidence>
<evidence type="ECO:0000256" key="2">
    <source>
        <dbReference type="ARBA" id="ARBA00022803"/>
    </source>
</evidence>
<proteinExistence type="predicted"/>
<keyword evidence="2" id="KW-0802">TPR repeat</keyword>
<dbReference type="InterPro" id="IPR011990">
    <property type="entry name" value="TPR-like_helical_dom_sf"/>
</dbReference>
<dbReference type="SUPFAM" id="SSF48452">
    <property type="entry name" value="TPR-like"/>
    <property type="match status" value="1"/>
</dbReference>
<sequence length="77" mass="9250">MEKEYEEAIEILSNGIKYNPEECSLYYNRACILCNVGRLEEAAEDMRKGIKLYPKFIEYVKRDKELKPIKEFFFDNE</sequence>
<keyword evidence="1" id="KW-0677">Repeat</keyword>
<evidence type="ECO:0000256" key="1">
    <source>
        <dbReference type="ARBA" id="ARBA00022737"/>
    </source>
</evidence>
<gene>
    <name evidence="3" type="ORF">SDC9_198270</name>
</gene>